<evidence type="ECO:0000256" key="7">
    <source>
        <dbReference type="ARBA" id="ARBA00023125"/>
    </source>
</evidence>
<reference evidence="14" key="1">
    <citation type="submission" date="2020-10" db="EMBL/GenBank/DDBJ databases">
        <authorList>
            <person name="Gilroy R."/>
        </authorList>
    </citation>
    <scope>NUCLEOTIDE SEQUENCE</scope>
    <source>
        <strain evidence="14">13361</strain>
    </source>
</reference>
<feature type="region of interest" description="Domain III, AAA+ region" evidence="8">
    <location>
        <begin position="98"/>
        <end position="314"/>
    </location>
</feature>
<dbReference type="Gene3D" id="1.10.8.60">
    <property type="match status" value="1"/>
</dbReference>
<dbReference type="CDD" id="cd00009">
    <property type="entry name" value="AAA"/>
    <property type="match status" value="1"/>
</dbReference>
<comment type="subunit">
    <text evidence="8">Oligomerizes as a right-handed, spiral filament on DNA at oriC.</text>
</comment>
<dbReference type="GO" id="GO:0008289">
    <property type="term" value="F:lipid binding"/>
    <property type="evidence" value="ECO:0007669"/>
    <property type="project" value="UniProtKB-KW"/>
</dbReference>
<protein>
    <recommendedName>
        <fullName evidence="8 9">Chromosomal replication initiator protein DnaA</fullName>
    </recommendedName>
</protein>
<reference evidence="14" key="2">
    <citation type="journal article" date="2021" name="PeerJ">
        <title>Extensive microbial diversity within the chicken gut microbiome revealed by metagenomics and culture.</title>
        <authorList>
            <person name="Gilroy R."/>
            <person name="Ravi A."/>
            <person name="Getino M."/>
            <person name="Pursley I."/>
            <person name="Horton D.L."/>
            <person name="Alikhan N.F."/>
            <person name="Baker D."/>
            <person name="Gharbi K."/>
            <person name="Hall N."/>
            <person name="Watson M."/>
            <person name="Adriaenssens E.M."/>
            <person name="Foster-Nyarko E."/>
            <person name="Jarju S."/>
            <person name="Secka A."/>
            <person name="Antonio M."/>
            <person name="Oren A."/>
            <person name="Chaudhuri R.R."/>
            <person name="La Ragione R."/>
            <person name="Hildebrand F."/>
            <person name="Pallen M.J."/>
        </authorList>
    </citation>
    <scope>NUCLEOTIDE SEQUENCE</scope>
    <source>
        <strain evidence="14">13361</strain>
    </source>
</reference>
<dbReference type="AlphaFoldDB" id="A0A9D1CNF2"/>
<evidence type="ECO:0000256" key="11">
    <source>
        <dbReference type="RuleBase" id="RU004227"/>
    </source>
</evidence>
<dbReference type="InterPro" id="IPR024633">
    <property type="entry name" value="DnaA_N_dom"/>
</dbReference>
<evidence type="ECO:0000256" key="8">
    <source>
        <dbReference type="HAMAP-Rule" id="MF_00377"/>
    </source>
</evidence>
<dbReference type="PANTHER" id="PTHR30050:SF2">
    <property type="entry name" value="CHROMOSOMAL REPLICATION INITIATOR PROTEIN DNAA"/>
    <property type="match status" value="1"/>
</dbReference>
<evidence type="ECO:0000256" key="6">
    <source>
        <dbReference type="ARBA" id="ARBA00023121"/>
    </source>
</evidence>
<accession>A0A9D1CNF2</accession>
<evidence type="ECO:0000256" key="5">
    <source>
        <dbReference type="ARBA" id="ARBA00022840"/>
    </source>
</evidence>
<dbReference type="InterPro" id="IPR013317">
    <property type="entry name" value="DnaA_dom"/>
</dbReference>
<dbReference type="SUPFAM" id="SSF52540">
    <property type="entry name" value="P-loop containing nucleoside triphosphate hydrolases"/>
    <property type="match status" value="1"/>
</dbReference>
<feature type="region of interest" description="Domain IV, binds dsDNA" evidence="8">
    <location>
        <begin position="315"/>
        <end position="437"/>
    </location>
</feature>
<comment type="function">
    <text evidence="8 10">Plays an essential role in the initiation and regulation of chromosomal replication. ATP-DnaA binds to the origin of replication (oriC) to initiate formation of the DNA replication initiation complex once per cell cycle. Binds the DnaA box (a 9 base pair repeat at the origin) and separates the double-stranded (ds)DNA. Forms a right-handed helical filament on oriC DNA; dsDNA binds to the exterior of the filament while single-stranded (ss)DNA is stabiized in the filament's interior. The ATP-DnaA-oriC complex binds and stabilizes one strand of the AT-rich DNA unwinding element (DUE), permitting loading of DNA polymerase. After initiation quickly degrades to an ADP-DnaA complex that is not apt for DNA replication. Binds acidic phospholipids.</text>
</comment>
<feature type="binding site" evidence="8">
    <location>
        <position position="144"/>
    </location>
    <ligand>
        <name>ATP</name>
        <dbReference type="ChEBI" id="CHEBI:30616"/>
    </ligand>
</feature>
<evidence type="ECO:0000256" key="2">
    <source>
        <dbReference type="ARBA" id="ARBA00022490"/>
    </source>
</evidence>
<dbReference type="Pfam" id="PF08299">
    <property type="entry name" value="Bac_DnaA_C"/>
    <property type="match status" value="1"/>
</dbReference>
<proteinExistence type="inferred from homology"/>
<dbReference type="Gene3D" id="3.40.50.300">
    <property type="entry name" value="P-loop containing nucleotide triphosphate hydrolases"/>
    <property type="match status" value="1"/>
</dbReference>
<dbReference type="InterPro" id="IPR020591">
    <property type="entry name" value="Chromosome_initiator_DnaA-like"/>
</dbReference>
<comment type="caution">
    <text evidence="8">Lacks conserved residue(s) required for the propagation of feature annotation.</text>
</comment>
<evidence type="ECO:0000256" key="4">
    <source>
        <dbReference type="ARBA" id="ARBA00022741"/>
    </source>
</evidence>
<dbReference type="GO" id="GO:0005737">
    <property type="term" value="C:cytoplasm"/>
    <property type="evidence" value="ECO:0007669"/>
    <property type="project" value="UniProtKB-SubCell"/>
</dbReference>
<keyword evidence="4 8" id="KW-0547">Nucleotide-binding</keyword>
<dbReference type="EMBL" id="DVFK01000103">
    <property type="protein sequence ID" value="HIQ68299.1"/>
    <property type="molecule type" value="Genomic_DNA"/>
</dbReference>
<dbReference type="PROSITE" id="PS01008">
    <property type="entry name" value="DNAA"/>
    <property type="match status" value="1"/>
</dbReference>
<feature type="binding site" evidence="8">
    <location>
        <position position="142"/>
    </location>
    <ligand>
        <name>ATP</name>
        <dbReference type="ChEBI" id="CHEBI:30616"/>
    </ligand>
</feature>
<comment type="caution">
    <text evidence="14">The sequence shown here is derived from an EMBL/GenBank/DDBJ whole genome shotgun (WGS) entry which is preliminary data.</text>
</comment>
<keyword evidence="6 8" id="KW-0446">Lipid-binding</keyword>
<dbReference type="Gene3D" id="3.30.300.180">
    <property type="match status" value="1"/>
</dbReference>
<evidence type="ECO:0000313" key="15">
    <source>
        <dbReference type="Proteomes" id="UP000886796"/>
    </source>
</evidence>
<evidence type="ECO:0000256" key="10">
    <source>
        <dbReference type="RuleBase" id="RU000577"/>
    </source>
</evidence>
<dbReference type="InterPro" id="IPR013159">
    <property type="entry name" value="DnaA_C"/>
</dbReference>
<comment type="domain">
    <text evidence="8">Domain I is involved in oligomerization and binding regulators, domain II is flexibile and of varying length in different bacteria, domain III forms the AAA+ region, while domain IV binds dsDNA.</text>
</comment>
<keyword evidence="2 8" id="KW-0963">Cytoplasm</keyword>
<evidence type="ECO:0000256" key="3">
    <source>
        <dbReference type="ARBA" id="ARBA00022705"/>
    </source>
</evidence>
<dbReference type="CDD" id="cd06571">
    <property type="entry name" value="Bac_DnaA_C"/>
    <property type="match status" value="1"/>
</dbReference>
<dbReference type="InterPro" id="IPR001957">
    <property type="entry name" value="Chromosome_initiator_DnaA"/>
</dbReference>
<dbReference type="InterPro" id="IPR010921">
    <property type="entry name" value="Trp_repressor/repl_initiator"/>
</dbReference>
<feature type="binding site" evidence="8">
    <location>
        <position position="146"/>
    </location>
    <ligand>
        <name>ATP</name>
        <dbReference type="ChEBI" id="CHEBI:30616"/>
    </ligand>
</feature>
<dbReference type="HAMAP" id="MF_00377">
    <property type="entry name" value="DnaA_bact"/>
    <property type="match status" value="1"/>
</dbReference>
<dbReference type="SMART" id="SM00760">
    <property type="entry name" value="Bac_DnaA_C"/>
    <property type="match status" value="1"/>
</dbReference>
<dbReference type="SMART" id="SM00382">
    <property type="entry name" value="AAA"/>
    <property type="match status" value="1"/>
</dbReference>
<keyword evidence="5 8" id="KW-0067">ATP-binding</keyword>
<dbReference type="NCBIfam" id="TIGR00362">
    <property type="entry name" value="DnaA"/>
    <property type="match status" value="1"/>
</dbReference>
<dbReference type="GO" id="GO:0003688">
    <property type="term" value="F:DNA replication origin binding"/>
    <property type="evidence" value="ECO:0007669"/>
    <property type="project" value="UniProtKB-UniRule"/>
</dbReference>
<dbReference type="GO" id="GO:0006275">
    <property type="term" value="P:regulation of DNA replication"/>
    <property type="evidence" value="ECO:0007669"/>
    <property type="project" value="UniProtKB-UniRule"/>
</dbReference>
<dbReference type="GO" id="GO:0006270">
    <property type="term" value="P:DNA replication initiation"/>
    <property type="evidence" value="ECO:0007669"/>
    <property type="project" value="UniProtKB-UniRule"/>
</dbReference>
<dbReference type="Pfam" id="PF11638">
    <property type="entry name" value="DnaA_N"/>
    <property type="match status" value="1"/>
</dbReference>
<dbReference type="GO" id="GO:0005524">
    <property type="term" value="F:ATP binding"/>
    <property type="evidence" value="ECO:0007669"/>
    <property type="project" value="UniProtKB-UniRule"/>
</dbReference>
<dbReference type="InterPro" id="IPR038454">
    <property type="entry name" value="DnaA_N_sf"/>
</dbReference>
<dbReference type="FunFam" id="3.40.50.300:FF:000668">
    <property type="entry name" value="Chromosomal replication initiator protein DnaA"/>
    <property type="match status" value="1"/>
</dbReference>
<dbReference type="GO" id="GO:0005886">
    <property type="term" value="C:plasma membrane"/>
    <property type="evidence" value="ECO:0007669"/>
    <property type="project" value="TreeGrafter"/>
</dbReference>
<dbReference type="InterPro" id="IPR018312">
    <property type="entry name" value="Chromosome_initiator_DnaA_CS"/>
</dbReference>
<evidence type="ECO:0000256" key="1">
    <source>
        <dbReference type="ARBA" id="ARBA00006583"/>
    </source>
</evidence>
<feature type="domain" description="Chromosomal replication initiator DnaA C-terminal" evidence="13">
    <location>
        <begin position="343"/>
        <end position="411"/>
    </location>
</feature>
<evidence type="ECO:0000259" key="13">
    <source>
        <dbReference type="SMART" id="SM00760"/>
    </source>
</evidence>
<gene>
    <name evidence="8 14" type="primary">dnaA</name>
    <name evidence="14" type="ORF">IAB74_07310</name>
</gene>
<keyword evidence="7 8" id="KW-0238">DNA-binding</keyword>
<comment type="similarity">
    <text evidence="1 8 11">Belongs to the DnaA family.</text>
</comment>
<feature type="binding site" evidence="8">
    <location>
        <position position="145"/>
    </location>
    <ligand>
        <name>ATP</name>
        <dbReference type="ChEBI" id="CHEBI:30616"/>
    </ligand>
</feature>
<dbReference type="Proteomes" id="UP000886796">
    <property type="component" value="Unassembled WGS sequence"/>
</dbReference>
<dbReference type="InterPro" id="IPR027417">
    <property type="entry name" value="P-loop_NTPase"/>
</dbReference>
<evidence type="ECO:0000256" key="9">
    <source>
        <dbReference type="NCBIfam" id="TIGR00362"/>
    </source>
</evidence>
<dbReference type="Pfam" id="PF00308">
    <property type="entry name" value="Bac_DnaA"/>
    <property type="match status" value="1"/>
</dbReference>
<dbReference type="PRINTS" id="PR00051">
    <property type="entry name" value="DNAA"/>
</dbReference>
<dbReference type="InterPro" id="IPR003593">
    <property type="entry name" value="AAA+_ATPase"/>
</dbReference>
<keyword evidence="3 8" id="KW-0235">DNA replication</keyword>
<evidence type="ECO:0000259" key="12">
    <source>
        <dbReference type="SMART" id="SM00382"/>
    </source>
</evidence>
<sequence length="437" mass="49724">MYSSAYVWAKVLQYMEERLDAVTVSAWFDDAEVVELNEEHLILYSSSDFRRETIRRRCTEYIHDALREIFNSDAKLLVFGDEELNAYRAKGKRKTSMDFNPQFTFESFVVGPSNRFAHGAAIAVSNNPGQVYNPLFIYGPAGVGKTHLLYAIANGIRKTSPDANIVYIKGDQFTNELISALQSGKNIEFRNKYREADLFLIDDIQFIAGKESTQEEFFHTFNKLYEEHKQIVMTSDRKPNDMLTLEDRLKTRFEWGLIADVQPPDYETRMAIIRNKATSLGLDLSYDICDYIANNVTSNVRQIEGTVKKIRAYVDLNGMTLDLPNVSRAIDDMFKREGNALPTPGLIISQVCKFYSMDESVIRGTLKNKGTTEARQIAIYLTRKLTNLSLPDIGKEFGRDHSTVLYAIRKVEVALKGGNETMQNNIRDITANINASL</sequence>
<feature type="region of interest" description="Domain I, interacts with DnaA modulators" evidence="8">
    <location>
        <begin position="1"/>
        <end position="86"/>
    </location>
</feature>
<evidence type="ECO:0000313" key="14">
    <source>
        <dbReference type="EMBL" id="HIQ68299.1"/>
    </source>
</evidence>
<feature type="domain" description="AAA+ ATPase" evidence="12">
    <location>
        <begin position="131"/>
        <end position="259"/>
    </location>
</feature>
<dbReference type="Gene3D" id="1.10.1750.10">
    <property type="match status" value="1"/>
</dbReference>
<organism evidence="14 15">
    <name type="scientific">Candidatus Faecousia excrementigallinarum</name>
    <dbReference type="NCBI Taxonomy" id="2840806"/>
    <lineage>
        <taxon>Bacteria</taxon>
        <taxon>Bacillati</taxon>
        <taxon>Bacillota</taxon>
        <taxon>Clostridia</taxon>
        <taxon>Eubacteriales</taxon>
        <taxon>Oscillospiraceae</taxon>
        <taxon>Faecousia</taxon>
    </lineage>
</organism>
<dbReference type="PANTHER" id="PTHR30050">
    <property type="entry name" value="CHROMOSOMAL REPLICATION INITIATOR PROTEIN DNAA"/>
    <property type="match status" value="1"/>
</dbReference>
<comment type="subcellular location">
    <subcellularLocation>
        <location evidence="8">Cytoplasm</location>
    </subcellularLocation>
</comment>
<dbReference type="SUPFAM" id="SSF48295">
    <property type="entry name" value="TrpR-like"/>
    <property type="match status" value="1"/>
</dbReference>
<name>A0A9D1CNF2_9FIRM</name>